<dbReference type="Proteomes" id="UP001528823">
    <property type="component" value="Unassembled WGS sequence"/>
</dbReference>
<accession>A0ABT5UF44</accession>
<evidence type="ECO:0000313" key="2">
    <source>
        <dbReference type="EMBL" id="MDE1463709.1"/>
    </source>
</evidence>
<dbReference type="InterPro" id="IPR055507">
    <property type="entry name" value="DUF7079"/>
</dbReference>
<sequence length="126" mass="15184">MQNNQLEQYKIAWSIISELFLDNQLRVLDLKHIANELFKTSFTEKELNEMYYYDVAPICFMNLQNVAGEWEGFDKEWLFSEIQKNRNKNQIIFRLKCKLMRKLYSPLTLEQWAKVLEKLRELRGAG</sequence>
<gene>
    <name evidence="2" type="ORF">ORQ98_17280</name>
</gene>
<dbReference type="EMBL" id="JAPMOU010000023">
    <property type="protein sequence ID" value="MDE1463709.1"/>
    <property type="molecule type" value="Genomic_DNA"/>
</dbReference>
<name>A0ABT5UF44_9GAMM</name>
<dbReference type="Pfam" id="PF23296">
    <property type="entry name" value="DUF7079"/>
    <property type="match status" value="1"/>
</dbReference>
<evidence type="ECO:0000313" key="3">
    <source>
        <dbReference type="Proteomes" id="UP001528823"/>
    </source>
</evidence>
<proteinExistence type="predicted"/>
<evidence type="ECO:0000259" key="1">
    <source>
        <dbReference type="Pfam" id="PF23296"/>
    </source>
</evidence>
<feature type="domain" description="DUF7079" evidence="1">
    <location>
        <begin position="8"/>
        <end position="117"/>
    </location>
</feature>
<protein>
    <recommendedName>
        <fullName evidence="1">DUF7079 domain-containing protein</fullName>
    </recommendedName>
</protein>
<reference evidence="2 3" key="1">
    <citation type="submission" date="2022-11" db="EMBL/GenBank/DDBJ databases">
        <title>Spartinivicinus poritis sp. nov., isolated from scleractinian coral Porites lutea.</title>
        <authorList>
            <person name="Zhang G."/>
            <person name="Cai L."/>
            <person name="Wei Q."/>
        </authorList>
    </citation>
    <scope>NUCLEOTIDE SEQUENCE [LARGE SCALE GENOMIC DNA]</scope>
    <source>
        <strain evidence="2 3">A2-2</strain>
    </source>
</reference>
<comment type="caution">
    <text evidence="2">The sequence shown here is derived from an EMBL/GenBank/DDBJ whole genome shotgun (WGS) entry which is preliminary data.</text>
</comment>
<keyword evidence="3" id="KW-1185">Reference proteome</keyword>
<organism evidence="2 3">
    <name type="scientific">Spartinivicinus poritis</name>
    <dbReference type="NCBI Taxonomy" id="2994640"/>
    <lineage>
        <taxon>Bacteria</taxon>
        <taxon>Pseudomonadati</taxon>
        <taxon>Pseudomonadota</taxon>
        <taxon>Gammaproteobacteria</taxon>
        <taxon>Oceanospirillales</taxon>
        <taxon>Zooshikellaceae</taxon>
        <taxon>Spartinivicinus</taxon>
    </lineage>
</organism>
<dbReference type="RefSeq" id="WP_274690044.1">
    <property type="nucleotide sequence ID" value="NZ_JAPMOU010000023.1"/>
</dbReference>